<keyword evidence="9" id="KW-0067">ATP-binding</keyword>
<dbReference type="GO" id="GO:0005524">
    <property type="term" value="F:ATP binding"/>
    <property type="evidence" value="ECO:0007669"/>
    <property type="project" value="UniProtKB-KW"/>
</dbReference>
<reference evidence="12 13" key="1">
    <citation type="submission" date="2020-08" db="EMBL/GenBank/DDBJ databases">
        <authorList>
            <person name="Liu C."/>
            <person name="Sun Q."/>
        </authorList>
    </citation>
    <scope>NUCLEOTIDE SEQUENCE [LARGE SCALE GENOMIC DNA]</scope>
    <source>
        <strain evidence="12 13">NSJ-38</strain>
    </source>
</reference>
<dbReference type="GO" id="GO:0009228">
    <property type="term" value="P:thiamine biosynthetic process"/>
    <property type="evidence" value="ECO:0007669"/>
    <property type="project" value="UniProtKB-KW"/>
</dbReference>
<evidence type="ECO:0000256" key="9">
    <source>
        <dbReference type="ARBA" id="ARBA00022840"/>
    </source>
</evidence>
<evidence type="ECO:0000256" key="7">
    <source>
        <dbReference type="ARBA" id="ARBA00022741"/>
    </source>
</evidence>
<keyword evidence="11" id="KW-0784">Thiamine biosynthesis</keyword>
<sequence length="276" mass="29175">MTQNDQISKILELWQALPETKPLVHVIANQVSAAFCADAMSASGARPVMAVSSLETGEITEHAGSFVANLGQPSPEKEAAVRESLLSAARNRIPVILDPVGAGASVYRHQLASSLLSLPWKGIIKGNASEIHTLCTGQLTHQGVDSVGFDSPELSPLADPLFSGRILAVTGKEDCILDDDRRIILSHPAPLSHAIVGTGCAAGCLCGCFAALTEDLFLAAAAGLSFFSYAQFRVDVLEGYGSSKLHLLDALSRTEADGFKRYLQTILIYQSGGKTI</sequence>
<dbReference type="EMBL" id="CP060634">
    <property type="protein sequence ID" value="QNM05232.1"/>
    <property type="molecule type" value="Genomic_DNA"/>
</dbReference>
<evidence type="ECO:0000313" key="13">
    <source>
        <dbReference type="Proteomes" id="UP000515823"/>
    </source>
</evidence>
<keyword evidence="13" id="KW-1185">Reference proteome</keyword>
<evidence type="ECO:0000256" key="2">
    <source>
        <dbReference type="ARBA" id="ARBA00001946"/>
    </source>
</evidence>
<keyword evidence="10" id="KW-0460">Magnesium</keyword>
<comment type="cofactor">
    <cofactor evidence="2">
        <name>Mg(2+)</name>
        <dbReference type="ChEBI" id="CHEBI:18420"/>
    </cofactor>
</comment>
<evidence type="ECO:0000256" key="4">
    <source>
        <dbReference type="ARBA" id="ARBA00012129"/>
    </source>
</evidence>
<dbReference type="PRINTS" id="PR01099">
    <property type="entry name" value="HYETHTZKNASE"/>
</dbReference>
<dbReference type="EC" id="2.7.1.50" evidence="4"/>
<evidence type="ECO:0000256" key="8">
    <source>
        <dbReference type="ARBA" id="ARBA00022777"/>
    </source>
</evidence>
<dbReference type="GO" id="GO:0009229">
    <property type="term" value="P:thiamine diphosphate biosynthetic process"/>
    <property type="evidence" value="ECO:0007669"/>
    <property type="project" value="UniProtKB-UniPathway"/>
</dbReference>
<evidence type="ECO:0000256" key="11">
    <source>
        <dbReference type="ARBA" id="ARBA00022977"/>
    </source>
</evidence>
<dbReference type="PIRSF" id="PIRSF000513">
    <property type="entry name" value="Thz_kinase"/>
    <property type="match status" value="1"/>
</dbReference>
<comment type="catalytic activity">
    <reaction evidence="1">
        <text>5-(2-hydroxyethyl)-4-methylthiazole + ATP = 4-methyl-5-(2-phosphooxyethyl)-thiazole + ADP + H(+)</text>
        <dbReference type="Rhea" id="RHEA:24212"/>
        <dbReference type="ChEBI" id="CHEBI:15378"/>
        <dbReference type="ChEBI" id="CHEBI:17957"/>
        <dbReference type="ChEBI" id="CHEBI:30616"/>
        <dbReference type="ChEBI" id="CHEBI:58296"/>
        <dbReference type="ChEBI" id="CHEBI:456216"/>
        <dbReference type="EC" id="2.7.1.50"/>
    </reaction>
</comment>
<keyword evidence="8 12" id="KW-0418">Kinase</keyword>
<dbReference type="UniPathway" id="UPA00060">
    <property type="reaction ID" value="UER00139"/>
</dbReference>
<organism evidence="12 13">
    <name type="scientific">Qiania dongpingensis</name>
    <dbReference type="NCBI Taxonomy" id="2763669"/>
    <lineage>
        <taxon>Bacteria</taxon>
        <taxon>Bacillati</taxon>
        <taxon>Bacillota</taxon>
        <taxon>Clostridia</taxon>
        <taxon>Lachnospirales</taxon>
        <taxon>Lachnospiraceae</taxon>
        <taxon>Qiania</taxon>
    </lineage>
</organism>
<evidence type="ECO:0000256" key="5">
    <source>
        <dbReference type="ARBA" id="ARBA00022679"/>
    </source>
</evidence>
<evidence type="ECO:0000256" key="1">
    <source>
        <dbReference type="ARBA" id="ARBA00001771"/>
    </source>
</evidence>
<comment type="pathway">
    <text evidence="3">Cofactor biosynthesis; thiamine diphosphate biosynthesis; 4-methyl-5-(2-phosphoethyl)-thiazole from 5-(2-hydroxyethyl)-4-methylthiazole: step 1/1.</text>
</comment>
<evidence type="ECO:0000256" key="10">
    <source>
        <dbReference type="ARBA" id="ARBA00022842"/>
    </source>
</evidence>
<gene>
    <name evidence="12" type="ORF">H9Q78_12415</name>
</gene>
<accession>A0A7G9G350</accession>
<protein>
    <recommendedName>
        <fullName evidence="4">hydroxyethylthiazole kinase</fullName>
        <ecNumber evidence="4">2.7.1.50</ecNumber>
    </recommendedName>
</protein>
<dbReference type="Pfam" id="PF02110">
    <property type="entry name" value="HK"/>
    <property type="match status" value="1"/>
</dbReference>
<dbReference type="Gene3D" id="3.40.1190.20">
    <property type="match status" value="1"/>
</dbReference>
<dbReference type="AlphaFoldDB" id="A0A7G9G350"/>
<name>A0A7G9G350_9FIRM</name>
<dbReference type="GO" id="GO:0000287">
    <property type="term" value="F:magnesium ion binding"/>
    <property type="evidence" value="ECO:0007669"/>
    <property type="project" value="InterPro"/>
</dbReference>
<evidence type="ECO:0000256" key="3">
    <source>
        <dbReference type="ARBA" id="ARBA00004868"/>
    </source>
</evidence>
<dbReference type="SUPFAM" id="SSF53613">
    <property type="entry name" value="Ribokinase-like"/>
    <property type="match status" value="1"/>
</dbReference>
<keyword evidence="5" id="KW-0808">Transferase</keyword>
<evidence type="ECO:0000313" key="12">
    <source>
        <dbReference type="EMBL" id="QNM05232.1"/>
    </source>
</evidence>
<dbReference type="KEGG" id="qdo:H9Q78_12415"/>
<proteinExistence type="predicted"/>
<keyword evidence="6" id="KW-0479">Metal-binding</keyword>
<dbReference type="InterPro" id="IPR029056">
    <property type="entry name" value="Ribokinase-like"/>
</dbReference>
<keyword evidence="7" id="KW-0547">Nucleotide-binding</keyword>
<dbReference type="Proteomes" id="UP000515823">
    <property type="component" value="Chromosome"/>
</dbReference>
<dbReference type="GO" id="GO:0004417">
    <property type="term" value="F:hydroxyethylthiazole kinase activity"/>
    <property type="evidence" value="ECO:0007669"/>
    <property type="project" value="UniProtKB-EC"/>
</dbReference>
<evidence type="ECO:0000256" key="6">
    <source>
        <dbReference type="ARBA" id="ARBA00022723"/>
    </source>
</evidence>
<dbReference type="RefSeq" id="WP_249302052.1">
    <property type="nucleotide sequence ID" value="NZ_CP060634.1"/>
</dbReference>
<dbReference type="InterPro" id="IPR000417">
    <property type="entry name" value="Hyethyz_kinase"/>
</dbReference>